<proteinExistence type="inferred from homology"/>
<dbReference type="Pfam" id="PF00126">
    <property type="entry name" value="HTH_1"/>
    <property type="match status" value="1"/>
</dbReference>
<accession>A0A3B9INW7</accession>
<evidence type="ECO:0000256" key="2">
    <source>
        <dbReference type="ARBA" id="ARBA00023015"/>
    </source>
</evidence>
<gene>
    <name evidence="6" type="ORF">DCK97_18930</name>
</gene>
<dbReference type="Gene3D" id="1.10.10.10">
    <property type="entry name" value="Winged helix-like DNA-binding domain superfamily/Winged helix DNA-binding domain"/>
    <property type="match status" value="1"/>
</dbReference>
<dbReference type="PANTHER" id="PTHR30537">
    <property type="entry name" value="HTH-TYPE TRANSCRIPTIONAL REGULATOR"/>
    <property type="match status" value="1"/>
</dbReference>
<reference evidence="6 7" key="1">
    <citation type="journal article" date="2018" name="Nat. Biotechnol.">
        <title>A standardized bacterial taxonomy based on genome phylogeny substantially revises the tree of life.</title>
        <authorList>
            <person name="Parks D.H."/>
            <person name="Chuvochina M."/>
            <person name="Waite D.W."/>
            <person name="Rinke C."/>
            <person name="Skarshewski A."/>
            <person name="Chaumeil P.A."/>
            <person name="Hugenholtz P."/>
        </authorList>
    </citation>
    <scope>NUCLEOTIDE SEQUENCE [LARGE SCALE GENOMIC DNA]</scope>
    <source>
        <strain evidence="6">UBA8739</strain>
    </source>
</reference>
<evidence type="ECO:0000313" key="7">
    <source>
        <dbReference type="Proteomes" id="UP000257706"/>
    </source>
</evidence>
<dbReference type="SUPFAM" id="SSF46785">
    <property type="entry name" value="Winged helix' DNA-binding domain"/>
    <property type="match status" value="1"/>
</dbReference>
<dbReference type="InterPro" id="IPR000847">
    <property type="entry name" value="LysR_HTH_N"/>
</dbReference>
<sequence>MDRIDVMRLFTRIVERGSFAQAARDLQIPRPTVTHAIQQLEARLGTRLLERTTRQVAPTLDGVAYFEQCTRLLADLDEVEGAFRHARPAGPLRVDVQGTLARFFVMPALPEFLARYPDISLRLGEGERMVDLIQEGVDCVLRAWDLADSSLTGRRVASLEVVTVASPDYLARFGEPRKLEDLAGHRMVGYLASATGTAYPLEFMVDGVLRTVDLPAELTLTGAELYNAAALAGLGLVQLPRYRFERDLAEGRLRIVLPDLPPPPMPVWVLYPQNRHMPLRVRVFVDWLTEVFARVMRDGGDAAAAVTPASAARPLPRAPD</sequence>
<dbReference type="InterPro" id="IPR005119">
    <property type="entry name" value="LysR_subst-bd"/>
</dbReference>
<evidence type="ECO:0000259" key="5">
    <source>
        <dbReference type="PROSITE" id="PS50931"/>
    </source>
</evidence>
<dbReference type="GO" id="GO:0006351">
    <property type="term" value="P:DNA-templated transcription"/>
    <property type="evidence" value="ECO:0007669"/>
    <property type="project" value="TreeGrafter"/>
</dbReference>
<protein>
    <submittedName>
        <fullName evidence="6">LysR family transcriptional regulator</fullName>
    </submittedName>
</protein>
<keyword evidence="2" id="KW-0805">Transcription regulation</keyword>
<dbReference type="AlphaFoldDB" id="A0A3B9INW7"/>
<dbReference type="Gene3D" id="3.40.190.290">
    <property type="match status" value="1"/>
</dbReference>
<dbReference type="InterPro" id="IPR036390">
    <property type="entry name" value="WH_DNA-bd_sf"/>
</dbReference>
<dbReference type="GO" id="GO:0043565">
    <property type="term" value="F:sequence-specific DNA binding"/>
    <property type="evidence" value="ECO:0007669"/>
    <property type="project" value="TreeGrafter"/>
</dbReference>
<dbReference type="InterPro" id="IPR058163">
    <property type="entry name" value="LysR-type_TF_proteobact-type"/>
</dbReference>
<dbReference type="SUPFAM" id="SSF53850">
    <property type="entry name" value="Periplasmic binding protein-like II"/>
    <property type="match status" value="1"/>
</dbReference>
<dbReference type="InterPro" id="IPR036388">
    <property type="entry name" value="WH-like_DNA-bd_sf"/>
</dbReference>
<dbReference type="PROSITE" id="PS50931">
    <property type="entry name" value="HTH_LYSR"/>
    <property type="match status" value="1"/>
</dbReference>
<evidence type="ECO:0000256" key="3">
    <source>
        <dbReference type="ARBA" id="ARBA00023125"/>
    </source>
</evidence>
<comment type="caution">
    <text evidence="6">The sequence shown here is derived from an EMBL/GenBank/DDBJ whole genome shotgun (WGS) entry which is preliminary data.</text>
</comment>
<dbReference type="EMBL" id="DMAI01000309">
    <property type="protein sequence ID" value="HAE49495.1"/>
    <property type="molecule type" value="Genomic_DNA"/>
</dbReference>
<keyword evidence="3" id="KW-0238">DNA-binding</keyword>
<dbReference type="FunFam" id="1.10.10.10:FF:000001">
    <property type="entry name" value="LysR family transcriptional regulator"/>
    <property type="match status" value="1"/>
</dbReference>
<dbReference type="Proteomes" id="UP000257706">
    <property type="component" value="Unassembled WGS sequence"/>
</dbReference>
<dbReference type="Pfam" id="PF03466">
    <property type="entry name" value="LysR_substrate"/>
    <property type="match status" value="1"/>
</dbReference>
<feature type="domain" description="HTH lysR-type" evidence="5">
    <location>
        <begin position="1"/>
        <end position="59"/>
    </location>
</feature>
<evidence type="ECO:0000313" key="6">
    <source>
        <dbReference type="EMBL" id="HAE49495.1"/>
    </source>
</evidence>
<organism evidence="6 7">
    <name type="scientific">Tistrella mobilis</name>
    <dbReference type="NCBI Taxonomy" id="171437"/>
    <lineage>
        <taxon>Bacteria</taxon>
        <taxon>Pseudomonadati</taxon>
        <taxon>Pseudomonadota</taxon>
        <taxon>Alphaproteobacteria</taxon>
        <taxon>Geminicoccales</taxon>
        <taxon>Geminicoccaceae</taxon>
        <taxon>Tistrella</taxon>
    </lineage>
</organism>
<evidence type="ECO:0000256" key="1">
    <source>
        <dbReference type="ARBA" id="ARBA00009437"/>
    </source>
</evidence>
<dbReference type="CDD" id="cd08472">
    <property type="entry name" value="PBP2_CrgA_like_3"/>
    <property type="match status" value="1"/>
</dbReference>
<name>A0A3B9INW7_9PROT</name>
<dbReference type="PANTHER" id="PTHR30537:SF72">
    <property type="entry name" value="LYSR FAMILY TRANSCRIPTIONAL REGULATOR"/>
    <property type="match status" value="1"/>
</dbReference>
<keyword evidence="4" id="KW-0804">Transcription</keyword>
<evidence type="ECO:0000256" key="4">
    <source>
        <dbReference type="ARBA" id="ARBA00023163"/>
    </source>
</evidence>
<comment type="similarity">
    <text evidence="1">Belongs to the LysR transcriptional regulatory family.</text>
</comment>
<dbReference type="GO" id="GO:0003700">
    <property type="term" value="F:DNA-binding transcription factor activity"/>
    <property type="evidence" value="ECO:0007669"/>
    <property type="project" value="InterPro"/>
</dbReference>